<evidence type="ECO:0000256" key="7">
    <source>
        <dbReference type="ARBA" id="ARBA00022660"/>
    </source>
</evidence>
<dbReference type="PROSITE" id="PS50999">
    <property type="entry name" value="COX2_TM"/>
    <property type="match status" value="1"/>
</dbReference>
<evidence type="ECO:0000256" key="13">
    <source>
        <dbReference type="ARBA" id="ARBA00023136"/>
    </source>
</evidence>
<dbReference type="GO" id="GO:0005507">
    <property type="term" value="F:copper ion binding"/>
    <property type="evidence" value="ECO:0007669"/>
    <property type="project" value="InterPro"/>
</dbReference>
<protein>
    <recommendedName>
        <fullName evidence="17">Ubiquinol oxidase subunit 2</fullName>
    </recommendedName>
</protein>
<dbReference type="EMBL" id="AP012554">
    <property type="protein sequence ID" value="BAO00763.1"/>
    <property type="molecule type" value="Genomic_DNA"/>
</dbReference>
<name>U3U9U2_9GAMM</name>
<keyword evidence="8" id="KW-0812">Transmembrane</keyword>
<dbReference type="InterPro" id="IPR045187">
    <property type="entry name" value="CcO_II"/>
</dbReference>
<dbReference type="InterPro" id="IPR008972">
    <property type="entry name" value="Cupredoxin"/>
</dbReference>
<dbReference type="SUPFAM" id="SSF81464">
    <property type="entry name" value="Cytochrome c oxidase subunit II-like, transmembrane region"/>
    <property type="match status" value="1"/>
</dbReference>
<dbReference type="AlphaFoldDB" id="U3U9U2"/>
<evidence type="ECO:0000256" key="6">
    <source>
        <dbReference type="ARBA" id="ARBA00022519"/>
    </source>
</evidence>
<keyword evidence="7 17" id="KW-0679">Respiratory chain</keyword>
<dbReference type="GO" id="GO:0004129">
    <property type="term" value="F:cytochrome-c oxidase activity"/>
    <property type="evidence" value="ECO:0007669"/>
    <property type="project" value="UniProtKB-UniRule"/>
</dbReference>
<dbReference type="Pfam" id="PF00116">
    <property type="entry name" value="COX2"/>
    <property type="match status" value="1"/>
</dbReference>
<dbReference type="KEGG" id="pck:BMSBPS_0427"/>
<gene>
    <name evidence="18" type="primary">cyoA</name>
    <name evidence="18" type="ORF">HHS_07930</name>
</gene>
<comment type="subcellular location">
    <subcellularLocation>
        <location evidence="1">Cell inner membrane</location>
        <topology evidence="1">Multi-pass membrane protein</topology>
    </subcellularLocation>
    <subcellularLocation>
        <location evidence="17">Cell membrane</location>
    </subcellularLocation>
</comment>
<evidence type="ECO:0000256" key="4">
    <source>
        <dbReference type="ARBA" id="ARBA00022448"/>
    </source>
</evidence>
<dbReference type="Proteomes" id="UP000016900">
    <property type="component" value="Chromosome"/>
</dbReference>
<evidence type="ECO:0000256" key="15">
    <source>
        <dbReference type="ARBA" id="ARBA00023288"/>
    </source>
</evidence>
<keyword evidence="4 17" id="KW-0813">Transport</keyword>
<evidence type="ECO:0000256" key="3">
    <source>
        <dbReference type="ARBA" id="ARBA00011700"/>
    </source>
</evidence>
<dbReference type="GO" id="GO:0009486">
    <property type="term" value="F:cytochrome bo3 ubiquinol oxidase activity"/>
    <property type="evidence" value="ECO:0007669"/>
    <property type="project" value="InterPro"/>
</dbReference>
<accession>U3U9U2</accession>
<dbReference type="FunFam" id="2.60.40.420:FF:000008">
    <property type="entry name" value="Ubiquinol oxidase subunit 2"/>
    <property type="match status" value="1"/>
</dbReference>
<dbReference type="InterPro" id="IPR034227">
    <property type="entry name" value="CuRO_UO_II"/>
</dbReference>
<dbReference type="GO" id="GO:0042773">
    <property type="term" value="P:ATP synthesis coupled electron transport"/>
    <property type="evidence" value="ECO:0007669"/>
    <property type="project" value="TreeGrafter"/>
</dbReference>
<dbReference type="KEGG" id="hhs:HHS_07930"/>
<dbReference type="PROSITE" id="PS51257">
    <property type="entry name" value="PROKAR_LIPOPROTEIN"/>
    <property type="match status" value="1"/>
</dbReference>
<evidence type="ECO:0000256" key="10">
    <source>
        <dbReference type="ARBA" id="ARBA00022982"/>
    </source>
</evidence>
<dbReference type="RefSeq" id="WP_022564782.1">
    <property type="nucleotide sequence ID" value="NZ_CP010907.1"/>
</dbReference>
<keyword evidence="13 17" id="KW-0472">Membrane</keyword>
<dbReference type="STRING" id="1235990.BMSBPS_0427"/>
<evidence type="ECO:0000256" key="17">
    <source>
        <dbReference type="PIRNR" id="PIRNR000292"/>
    </source>
</evidence>
<keyword evidence="10 17" id="KW-0249">Electron transport</keyword>
<evidence type="ECO:0000256" key="1">
    <source>
        <dbReference type="ARBA" id="ARBA00004429"/>
    </source>
</evidence>
<keyword evidence="15" id="KW-0449">Lipoprotein</keyword>
<dbReference type="GO" id="GO:0005886">
    <property type="term" value="C:plasma membrane"/>
    <property type="evidence" value="ECO:0007669"/>
    <property type="project" value="UniProtKB-SubCell"/>
</dbReference>
<evidence type="ECO:0000313" key="19">
    <source>
        <dbReference type="Proteomes" id="UP000016900"/>
    </source>
</evidence>
<comment type="subunit">
    <text evidence="3">Heterooctamer of two A chains, two B chains, two C chains and two D chains.</text>
</comment>
<evidence type="ECO:0000256" key="5">
    <source>
        <dbReference type="ARBA" id="ARBA00022475"/>
    </source>
</evidence>
<dbReference type="Gene3D" id="2.60.40.420">
    <property type="entry name" value="Cupredoxins - blue copper proteins"/>
    <property type="match status" value="1"/>
</dbReference>
<keyword evidence="6" id="KW-0997">Cell inner membrane</keyword>
<evidence type="ECO:0000256" key="14">
    <source>
        <dbReference type="ARBA" id="ARBA00023139"/>
    </source>
</evidence>
<sequence>MKVIKHIKYLSSFSIITVNTILLSGCDSALLNPKGQIAIEQRSLILTAFGLMLIVVIPAILMAILFSWKYRASNPNAKYSPNWSHSNKIEAIVWIIPILIILFLGIMTWKSTHILEPSKSLVHEVNPVDIDVVALDWKWLFIYPKFRIATINQIAFPTNTPVNFNITSNSVMNSFFIPTLGSQIYAMAGMQTKLHLIANKPGIFNGFSSNFSGRGFSGMKFKAIATKNKIDFQKWISKVRESAHRLMNMNDFEKLALPSENHPVEYFSIANPDLFKQIIKKFIMQ</sequence>
<evidence type="ECO:0000256" key="9">
    <source>
        <dbReference type="ARBA" id="ARBA00022729"/>
    </source>
</evidence>
<dbReference type="PANTHER" id="PTHR22888:SF18">
    <property type="entry name" value="CYTOCHROME BO(3) UBIQUINOL OXIDASE SUBUNIT 2"/>
    <property type="match status" value="1"/>
</dbReference>
<dbReference type="PATRIC" id="fig|1235990.3.peg.788"/>
<dbReference type="Pfam" id="PF06481">
    <property type="entry name" value="COX_ARM"/>
    <property type="match status" value="1"/>
</dbReference>
<keyword evidence="11" id="KW-1133">Transmembrane helix</keyword>
<dbReference type="NCBIfam" id="TIGR01433">
    <property type="entry name" value="CyoA"/>
    <property type="match status" value="1"/>
</dbReference>
<evidence type="ECO:0000256" key="12">
    <source>
        <dbReference type="ARBA" id="ARBA00023002"/>
    </source>
</evidence>
<dbReference type="InterPro" id="IPR006333">
    <property type="entry name" value="Cyt_o_ubiquinol_oxidase_su2"/>
</dbReference>
<dbReference type="eggNOG" id="COG1622">
    <property type="taxonomic scope" value="Bacteria"/>
</dbReference>
<dbReference type="PANTHER" id="PTHR22888">
    <property type="entry name" value="CYTOCHROME C OXIDASE, SUBUNIT II"/>
    <property type="match status" value="1"/>
</dbReference>
<keyword evidence="19" id="KW-1185">Reference proteome</keyword>
<keyword evidence="12 17" id="KW-0560">Oxidoreductase</keyword>
<dbReference type="FunFam" id="1.10.287.90:FF:000002">
    <property type="entry name" value="Ubiquinol oxidase subunit 2"/>
    <property type="match status" value="1"/>
</dbReference>
<evidence type="ECO:0000313" key="18">
    <source>
        <dbReference type="EMBL" id="BAO00763.1"/>
    </source>
</evidence>
<dbReference type="InterPro" id="IPR036257">
    <property type="entry name" value="Cyt_c_oxidase_su2_TM_sf"/>
</dbReference>
<keyword evidence="9" id="KW-0732">Signal</keyword>
<organism evidence="18 19">
    <name type="scientific">Candidatus Pantoea carbekii</name>
    <dbReference type="NCBI Taxonomy" id="1235990"/>
    <lineage>
        <taxon>Bacteria</taxon>
        <taxon>Pseudomonadati</taxon>
        <taxon>Pseudomonadota</taxon>
        <taxon>Gammaproteobacteria</taxon>
        <taxon>Enterobacterales</taxon>
        <taxon>Erwiniaceae</taxon>
        <taxon>Pantoea</taxon>
    </lineage>
</organism>
<keyword evidence="5 17" id="KW-1003">Cell membrane</keyword>
<dbReference type="PIRSF" id="PIRSF000292">
    <property type="entry name" value="Ubi_od_II"/>
    <property type="match status" value="1"/>
</dbReference>
<dbReference type="InterPro" id="IPR002429">
    <property type="entry name" value="CcO_II-like_C"/>
</dbReference>
<dbReference type="InterPro" id="IPR011759">
    <property type="entry name" value="Cyt_c_oxidase_su2_TM_dom"/>
</dbReference>
<proteinExistence type="inferred from homology"/>
<reference evidence="18 19" key="1">
    <citation type="submission" date="2012-10" db="EMBL/GenBank/DDBJ databases">
        <title>Genome sequence of the symbiont of the pentatomidae stink bug Halyomorpha halys.</title>
        <authorList>
            <person name="Kobayashi H."/>
            <person name="Fujii-Muramatsu R."/>
            <person name="Takeishi K."/>
            <person name="Noda H."/>
        </authorList>
    </citation>
    <scope>NUCLEOTIDE SEQUENCE [LARGE SCALE GENOMIC DNA]</scope>
</reference>
<dbReference type="CDD" id="cd04212">
    <property type="entry name" value="CuRO_UO_II"/>
    <property type="match status" value="1"/>
</dbReference>
<comment type="function">
    <text evidence="16">Cytochrome bo(3) ubiquinol terminal oxidase is the component of the aerobic respiratory chain of E.coli that predominates when cells are grown at high aeration. Has proton pump activity across the membrane in addition to electron transfer, pumping 2 protons/electron.</text>
</comment>
<dbReference type="GO" id="GO:0016682">
    <property type="term" value="F:oxidoreductase activity, acting on diphenols and related substances as donors, oxygen as acceptor"/>
    <property type="evidence" value="ECO:0007669"/>
    <property type="project" value="InterPro"/>
</dbReference>
<dbReference type="InterPro" id="IPR010514">
    <property type="entry name" value="COX_ARM"/>
</dbReference>
<dbReference type="PROSITE" id="PS50857">
    <property type="entry name" value="COX2_CUA"/>
    <property type="match status" value="1"/>
</dbReference>
<keyword evidence="14" id="KW-0564">Palmitate</keyword>
<evidence type="ECO:0000256" key="11">
    <source>
        <dbReference type="ARBA" id="ARBA00022989"/>
    </source>
</evidence>
<dbReference type="OrthoDB" id="9783445at2"/>
<evidence type="ECO:0000256" key="2">
    <source>
        <dbReference type="ARBA" id="ARBA00007866"/>
    </source>
</evidence>
<evidence type="ECO:0000256" key="8">
    <source>
        <dbReference type="ARBA" id="ARBA00022692"/>
    </source>
</evidence>
<dbReference type="SUPFAM" id="SSF49503">
    <property type="entry name" value="Cupredoxins"/>
    <property type="match status" value="1"/>
</dbReference>
<dbReference type="Gene3D" id="1.10.287.90">
    <property type="match status" value="1"/>
</dbReference>
<evidence type="ECO:0000256" key="16">
    <source>
        <dbReference type="ARBA" id="ARBA00025694"/>
    </source>
</evidence>
<comment type="similarity">
    <text evidence="2 17">Belongs to the cytochrome c oxidase subunit 2 family.</text>
</comment>